<comment type="caution">
    <text evidence="2">The sequence shown here is derived from an EMBL/GenBank/DDBJ whole genome shotgun (WGS) entry which is preliminary data.</text>
</comment>
<dbReference type="RefSeq" id="WP_307869497.1">
    <property type="nucleotide sequence ID" value="NZ_JAGGMR010000001.1"/>
</dbReference>
<evidence type="ECO:0000313" key="3">
    <source>
        <dbReference type="Proteomes" id="UP001519325"/>
    </source>
</evidence>
<sequence length="277" mass="29974">MPVRPLTFRELLDLPFALVQANIGALVRLGAAGLVVAEIFVMAVTVGVSALTGGSDEGIRWGAVLATLAAAWALRFLLRGTTVALGLADVAGRRITWRVALDRMGSFVRPMALYELPYTLIRAVAFGVFCLLLTTAPVLGVTSLVLLALFGLPFLGRWRARHYVAVPVIAAERADRGTAAGRTKLLVAGKEWSLTGVWLTHRGLLLLLLLPLLGLGLFVADFSGTRMWTVVTLTTSAALLFLAFGEMVESATRVVSYLDLRCRREGLDIRIPEQVYE</sequence>
<protein>
    <recommendedName>
        <fullName evidence="4">RDD domain-containing protein</fullName>
    </recommendedName>
</protein>
<evidence type="ECO:0000256" key="1">
    <source>
        <dbReference type="SAM" id="Phobius"/>
    </source>
</evidence>
<keyword evidence="1" id="KW-0472">Membrane</keyword>
<gene>
    <name evidence="2" type="ORF">BJ987_001084</name>
</gene>
<feature type="transmembrane region" description="Helical" evidence="1">
    <location>
        <begin position="226"/>
        <end position="244"/>
    </location>
</feature>
<dbReference type="EMBL" id="JAGGMR010000001">
    <property type="protein sequence ID" value="MBP2188183.1"/>
    <property type="molecule type" value="Genomic_DNA"/>
</dbReference>
<evidence type="ECO:0008006" key="4">
    <source>
        <dbReference type="Google" id="ProtNLM"/>
    </source>
</evidence>
<feature type="transmembrane region" description="Helical" evidence="1">
    <location>
        <begin position="203"/>
        <end position="220"/>
    </location>
</feature>
<organism evidence="2 3">
    <name type="scientific">Nocardia goodfellowii</name>
    <dbReference type="NCBI Taxonomy" id="882446"/>
    <lineage>
        <taxon>Bacteria</taxon>
        <taxon>Bacillati</taxon>
        <taxon>Actinomycetota</taxon>
        <taxon>Actinomycetes</taxon>
        <taxon>Mycobacteriales</taxon>
        <taxon>Nocardiaceae</taxon>
        <taxon>Nocardia</taxon>
    </lineage>
</organism>
<evidence type="ECO:0000313" key="2">
    <source>
        <dbReference type="EMBL" id="MBP2188183.1"/>
    </source>
</evidence>
<feature type="transmembrane region" description="Helical" evidence="1">
    <location>
        <begin position="25"/>
        <end position="51"/>
    </location>
</feature>
<keyword evidence="1" id="KW-1133">Transmembrane helix</keyword>
<keyword evidence="3" id="KW-1185">Reference proteome</keyword>
<reference evidence="2 3" key="1">
    <citation type="submission" date="2021-03" db="EMBL/GenBank/DDBJ databases">
        <title>Sequencing the genomes of 1000 actinobacteria strains.</title>
        <authorList>
            <person name="Klenk H.-P."/>
        </authorList>
    </citation>
    <scope>NUCLEOTIDE SEQUENCE [LARGE SCALE GENOMIC DNA]</scope>
    <source>
        <strain evidence="2 3">DSM 45516</strain>
    </source>
</reference>
<accession>A0ABS4QAR4</accession>
<name>A0ABS4QAR4_9NOCA</name>
<proteinExistence type="predicted"/>
<feature type="transmembrane region" description="Helical" evidence="1">
    <location>
        <begin position="58"/>
        <end position="78"/>
    </location>
</feature>
<feature type="transmembrane region" description="Helical" evidence="1">
    <location>
        <begin position="120"/>
        <end position="152"/>
    </location>
</feature>
<keyword evidence="1" id="KW-0812">Transmembrane</keyword>
<dbReference type="Proteomes" id="UP001519325">
    <property type="component" value="Unassembled WGS sequence"/>
</dbReference>